<evidence type="ECO:0000256" key="2">
    <source>
        <dbReference type="SAM" id="Coils"/>
    </source>
</evidence>
<dbReference type="Proteomes" id="UP000094801">
    <property type="component" value="Unassembled WGS sequence"/>
</dbReference>
<protein>
    <recommendedName>
        <fullName evidence="3">GDP/GTP exchange factor Sec2 N-terminal domain-containing protein</fullName>
    </recommendedName>
</protein>
<dbReference type="STRING" id="983967.A0A1E4T804"/>
<dbReference type="OrthoDB" id="1748564at2759"/>
<gene>
    <name evidence="4" type="ORF">CANARDRAFT_186594</name>
</gene>
<evidence type="ECO:0000313" key="5">
    <source>
        <dbReference type="Proteomes" id="UP000094801"/>
    </source>
</evidence>
<dbReference type="GO" id="GO:0006887">
    <property type="term" value="P:exocytosis"/>
    <property type="evidence" value="ECO:0007669"/>
    <property type="project" value="TreeGrafter"/>
</dbReference>
<feature type="domain" description="GDP/GTP exchange factor Sec2 N-terminal" evidence="3">
    <location>
        <begin position="1"/>
        <end position="60"/>
    </location>
</feature>
<accession>A0A1E4T804</accession>
<keyword evidence="1 2" id="KW-0175">Coiled coil</keyword>
<proteinExistence type="predicted"/>
<feature type="coiled-coil region" evidence="2">
    <location>
        <begin position="30"/>
        <end position="64"/>
    </location>
</feature>
<dbReference type="InterPro" id="IPR009449">
    <property type="entry name" value="Sec2_N"/>
</dbReference>
<sequence>MEDLSATLFDEANIKVKEANVLANEYVLRNEKLVETLKEKDLSIELLNNELKNLKDVIGDLAEENSRYAKMSSSVESSTRPDALFQSRQLNKFNSKVIYSPTYNQLRFDLHDFNEFKDALSSTSTVFNIKETPFYKTLLLEDIEPVIRLNFSPTIKFYQKKTFIHNLQEHKVTIEPLSASTEVWKASQLSLSAPSSVPSSPALSQTNTDVVSEKNVDLKMFKYETDQPVAVESRCAVCGEARKHMNFARLYKMKVKQLEYLLCISCSLKLRRILDLFNYLKTLQPTKDLEQILKNWCEVVELRVKLYYCKLGLWDDSDENGLVYGWKNSWIG</sequence>
<keyword evidence="5" id="KW-1185">Reference proteome</keyword>
<evidence type="ECO:0000256" key="1">
    <source>
        <dbReference type="ARBA" id="ARBA00023054"/>
    </source>
</evidence>
<dbReference type="AlphaFoldDB" id="A0A1E4T804"/>
<name>A0A1E4T804_9ASCO</name>
<dbReference type="Pfam" id="PF06428">
    <property type="entry name" value="Sec2p"/>
    <property type="match status" value="1"/>
</dbReference>
<dbReference type="CDD" id="cd21044">
    <property type="entry name" value="Rab11BD_RAB3IP_like"/>
    <property type="match status" value="1"/>
</dbReference>
<dbReference type="SUPFAM" id="SSF144284">
    <property type="entry name" value="Sec2 N-terminal region"/>
    <property type="match status" value="1"/>
</dbReference>
<feature type="non-terminal residue" evidence="4">
    <location>
        <position position="332"/>
    </location>
</feature>
<reference evidence="5" key="1">
    <citation type="submission" date="2016-04" db="EMBL/GenBank/DDBJ databases">
        <title>Comparative genomics of biotechnologically important yeasts.</title>
        <authorList>
            <consortium name="DOE Joint Genome Institute"/>
            <person name="Riley R."/>
            <person name="Haridas S."/>
            <person name="Wolfe K.H."/>
            <person name="Lopes M.R."/>
            <person name="Hittinger C.T."/>
            <person name="Goker M."/>
            <person name="Salamov A."/>
            <person name="Wisecaver J."/>
            <person name="Long T.M."/>
            <person name="Aerts A.L."/>
            <person name="Barry K."/>
            <person name="Choi C."/>
            <person name="Clum A."/>
            <person name="Coughlan A.Y."/>
            <person name="Deshpande S."/>
            <person name="Douglass A.P."/>
            <person name="Hanson S.J."/>
            <person name="Klenk H.-P."/>
            <person name="Labutti K."/>
            <person name="Lapidus A."/>
            <person name="Lindquist E."/>
            <person name="Lipzen A."/>
            <person name="Meier-Kolthoff J.P."/>
            <person name="Ohm R.A."/>
            <person name="Otillar R.P."/>
            <person name="Pangilinan J."/>
            <person name="Peng Y."/>
            <person name="Rokas A."/>
            <person name="Rosa C.A."/>
            <person name="Scheuner C."/>
            <person name="Sibirny A.A."/>
            <person name="Slot J.C."/>
            <person name="Stielow J.B."/>
            <person name="Sun H."/>
            <person name="Kurtzman C.P."/>
            <person name="Blackwell M."/>
            <person name="Grigoriev I.V."/>
            <person name="Jeffries T.W."/>
        </authorList>
    </citation>
    <scope>NUCLEOTIDE SEQUENCE [LARGE SCALE GENOMIC DNA]</scope>
    <source>
        <strain evidence="5">NRRL YB-2248</strain>
    </source>
</reference>
<dbReference type="InterPro" id="IPR040351">
    <property type="entry name" value="RAB3IL/RAB3IP/Sec2"/>
</dbReference>
<dbReference type="Gene3D" id="6.10.140.910">
    <property type="match status" value="1"/>
</dbReference>
<evidence type="ECO:0000259" key="3">
    <source>
        <dbReference type="Pfam" id="PF06428"/>
    </source>
</evidence>
<dbReference type="GO" id="GO:0005085">
    <property type="term" value="F:guanyl-nucleotide exchange factor activity"/>
    <property type="evidence" value="ECO:0007669"/>
    <property type="project" value="InterPro"/>
</dbReference>
<dbReference type="PANTHER" id="PTHR14430:SF0">
    <property type="entry name" value="SEC2P DOMAIN-CONTAINING PROTEIN"/>
    <property type="match status" value="1"/>
</dbReference>
<dbReference type="GO" id="GO:0070319">
    <property type="term" value="C:Golgi to plasma membrane transport vesicle"/>
    <property type="evidence" value="ECO:0007669"/>
    <property type="project" value="TreeGrafter"/>
</dbReference>
<dbReference type="Pfam" id="PF25555">
    <property type="entry name" value="RAB3A-like_C"/>
    <property type="match status" value="1"/>
</dbReference>
<organism evidence="4 5">
    <name type="scientific">[Candida] arabinofermentans NRRL YB-2248</name>
    <dbReference type="NCBI Taxonomy" id="983967"/>
    <lineage>
        <taxon>Eukaryota</taxon>
        <taxon>Fungi</taxon>
        <taxon>Dikarya</taxon>
        <taxon>Ascomycota</taxon>
        <taxon>Saccharomycotina</taxon>
        <taxon>Pichiomycetes</taxon>
        <taxon>Pichiales</taxon>
        <taxon>Pichiaceae</taxon>
        <taxon>Ogataea</taxon>
        <taxon>Ogataea/Candida clade</taxon>
    </lineage>
</organism>
<dbReference type="EMBL" id="KV453847">
    <property type="protein sequence ID" value="ODV87851.1"/>
    <property type="molecule type" value="Genomic_DNA"/>
</dbReference>
<dbReference type="PANTHER" id="PTHR14430">
    <property type="entry name" value="RABIN3-RELATED"/>
    <property type="match status" value="1"/>
</dbReference>
<evidence type="ECO:0000313" key="4">
    <source>
        <dbReference type="EMBL" id="ODV87851.1"/>
    </source>
</evidence>
<dbReference type="GO" id="GO:0051286">
    <property type="term" value="C:cell tip"/>
    <property type="evidence" value="ECO:0007669"/>
    <property type="project" value="TreeGrafter"/>
</dbReference>